<dbReference type="InterPro" id="IPR009057">
    <property type="entry name" value="Homeodomain-like_sf"/>
</dbReference>
<protein>
    <submittedName>
        <fullName evidence="10">Uncharacterized protein</fullName>
    </submittedName>
</protein>
<dbReference type="Proteomes" id="UP000032180">
    <property type="component" value="Chromosome 8"/>
</dbReference>
<dbReference type="SMART" id="SM00717">
    <property type="entry name" value="SANT"/>
    <property type="match status" value="1"/>
</dbReference>
<dbReference type="GO" id="GO:0009744">
    <property type="term" value="P:response to sucrose"/>
    <property type="evidence" value="ECO:0007669"/>
    <property type="project" value="UniProtKB-ARBA"/>
</dbReference>
<feature type="domain" description="HTH myb-type" evidence="9">
    <location>
        <begin position="92"/>
        <end position="148"/>
    </location>
</feature>
<feature type="region of interest" description="Disordered" evidence="6">
    <location>
        <begin position="18"/>
        <end position="44"/>
    </location>
</feature>
<dbReference type="PANTHER" id="PTHR44191">
    <property type="entry name" value="TRANSCRIPTION FACTOR KUA1"/>
    <property type="match status" value="1"/>
</dbReference>
<evidence type="ECO:0000256" key="2">
    <source>
        <dbReference type="ARBA" id="ARBA00023015"/>
    </source>
</evidence>
<reference evidence="10" key="3">
    <citation type="submission" date="2015-04" db="UniProtKB">
        <authorList>
            <consortium name="EnsemblPlants"/>
        </authorList>
    </citation>
    <scope>IDENTIFICATION</scope>
</reference>
<dbReference type="NCBIfam" id="TIGR01557">
    <property type="entry name" value="myb_SHAQKYF"/>
    <property type="match status" value="1"/>
</dbReference>
<proteinExistence type="predicted"/>
<dbReference type="GO" id="GO:0005634">
    <property type="term" value="C:nucleus"/>
    <property type="evidence" value="ECO:0007669"/>
    <property type="project" value="UniProtKB-SubCell"/>
</dbReference>
<evidence type="ECO:0000259" key="9">
    <source>
        <dbReference type="PROSITE" id="PS51294"/>
    </source>
</evidence>
<evidence type="ECO:0000256" key="6">
    <source>
        <dbReference type="SAM" id="MobiDB-lite"/>
    </source>
</evidence>
<evidence type="ECO:0000313" key="10">
    <source>
        <dbReference type="EnsemblPlants" id="LPERR08G03010.1"/>
    </source>
</evidence>
<sequence length="347" mass="36744">MPRDSHAAAAGGMRLFGVTIAPAAQSPEPDPSDGRDPSPPVVAVREDAMRKCKSMGNLAAAAAGAGDAGGSGDGYLSDGGLLQSPGKRRRAQERKKAVPWTEEEHRTFLAGLEKLGKGDWRGISKNFVTTRTPTQVASHAQKYFLRQTNPNKKKRRSSLFDMMATDMSPAPNCSMLTSSTSMGKLHDMVEMTKQLKNSTLEGVSSSSAVNLAPPVARDLPPPIPSFKATNVDSSLSKMNHMEDFLRAPMLFRPISRIADGASSSTPATANIAAPAFQANLTACTNAFWSPKSKPSPLPKKADPPAENDLDLTVAPPSQQTRASISSQNAVGCDLLSGDTLEASLDDN</sequence>
<dbReference type="PROSITE" id="PS51294">
    <property type="entry name" value="HTH_MYB"/>
    <property type="match status" value="1"/>
</dbReference>
<dbReference type="GO" id="GO:0003677">
    <property type="term" value="F:DNA binding"/>
    <property type="evidence" value="ECO:0007669"/>
    <property type="project" value="UniProtKB-KW"/>
</dbReference>
<dbReference type="SUPFAM" id="SSF46689">
    <property type="entry name" value="Homeodomain-like"/>
    <property type="match status" value="1"/>
</dbReference>
<name>A0A0D9X4E1_9ORYZ</name>
<feature type="region of interest" description="Disordered" evidence="6">
    <location>
        <begin position="289"/>
        <end position="328"/>
    </location>
</feature>
<keyword evidence="3" id="KW-0238">DNA-binding</keyword>
<keyword evidence="4" id="KW-0804">Transcription</keyword>
<dbReference type="PROSITE" id="PS50090">
    <property type="entry name" value="MYB_LIKE"/>
    <property type="match status" value="1"/>
</dbReference>
<dbReference type="PANTHER" id="PTHR44191:SF61">
    <property type="entry name" value="OS08G0151000 PROTEIN"/>
    <property type="match status" value="1"/>
</dbReference>
<feature type="region of interest" description="Disordered" evidence="6">
    <location>
        <begin position="59"/>
        <end position="99"/>
    </location>
</feature>
<dbReference type="InterPro" id="IPR052245">
    <property type="entry name" value="Plant_Stress_Dev_TF"/>
</dbReference>
<evidence type="ECO:0000313" key="11">
    <source>
        <dbReference type="Proteomes" id="UP000032180"/>
    </source>
</evidence>
<dbReference type="CDD" id="cd00167">
    <property type="entry name" value="SANT"/>
    <property type="match status" value="1"/>
</dbReference>
<evidence type="ECO:0000259" key="8">
    <source>
        <dbReference type="PROSITE" id="PS51293"/>
    </source>
</evidence>
<evidence type="ECO:0000256" key="5">
    <source>
        <dbReference type="ARBA" id="ARBA00023242"/>
    </source>
</evidence>
<feature type="domain" description="Myb-like" evidence="7">
    <location>
        <begin position="92"/>
        <end position="144"/>
    </location>
</feature>
<dbReference type="Gramene" id="LPERR08G03010.1">
    <property type="protein sequence ID" value="LPERR08G03010.1"/>
    <property type="gene ID" value="LPERR08G03010"/>
</dbReference>
<dbReference type="InterPro" id="IPR017930">
    <property type="entry name" value="Myb_dom"/>
</dbReference>
<dbReference type="GO" id="GO:0009739">
    <property type="term" value="P:response to gibberellin"/>
    <property type="evidence" value="ECO:0007669"/>
    <property type="project" value="TreeGrafter"/>
</dbReference>
<dbReference type="PROSITE" id="PS51293">
    <property type="entry name" value="SANT"/>
    <property type="match status" value="1"/>
</dbReference>
<dbReference type="EnsemblPlants" id="LPERR08G03010.1">
    <property type="protein sequence ID" value="LPERR08G03010.1"/>
    <property type="gene ID" value="LPERR08G03010"/>
</dbReference>
<dbReference type="STRING" id="77586.A0A0D9X4E1"/>
<dbReference type="eggNOG" id="ENOG502RYHB">
    <property type="taxonomic scope" value="Eukaryota"/>
</dbReference>
<reference evidence="10 11" key="1">
    <citation type="submission" date="2012-08" db="EMBL/GenBank/DDBJ databases">
        <title>Oryza genome evolution.</title>
        <authorList>
            <person name="Wing R.A."/>
        </authorList>
    </citation>
    <scope>NUCLEOTIDE SEQUENCE</scope>
</reference>
<evidence type="ECO:0000256" key="4">
    <source>
        <dbReference type="ARBA" id="ARBA00023163"/>
    </source>
</evidence>
<organism evidence="10 11">
    <name type="scientific">Leersia perrieri</name>
    <dbReference type="NCBI Taxonomy" id="77586"/>
    <lineage>
        <taxon>Eukaryota</taxon>
        <taxon>Viridiplantae</taxon>
        <taxon>Streptophyta</taxon>
        <taxon>Embryophyta</taxon>
        <taxon>Tracheophyta</taxon>
        <taxon>Spermatophyta</taxon>
        <taxon>Magnoliopsida</taxon>
        <taxon>Liliopsida</taxon>
        <taxon>Poales</taxon>
        <taxon>Poaceae</taxon>
        <taxon>BOP clade</taxon>
        <taxon>Oryzoideae</taxon>
        <taxon>Oryzeae</taxon>
        <taxon>Oryzinae</taxon>
        <taxon>Leersia</taxon>
    </lineage>
</organism>
<dbReference type="Pfam" id="PF00249">
    <property type="entry name" value="Myb_DNA-binding"/>
    <property type="match status" value="1"/>
</dbReference>
<keyword evidence="5" id="KW-0539">Nucleus</keyword>
<keyword evidence="11" id="KW-1185">Reference proteome</keyword>
<evidence type="ECO:0000259" key="7">
    <source>
        <dbReference type="PROSITE" id="PS50090"/>
    </source>
</evidence>
<dbReference type="GO" id="GO:0003700">
    <property type="term" value="F:DNA-binding transcription factor activity"/>
    <property type="evidence" value="ECO:0007669"/>
    <property type="project" value="UniProtKB-ARBA"/>
</dbReference>
<dbReference type="AlphaFoldDB" id="A0A0D9X4E1"/>
<dbReference type="InterPro" id="IPR001005">
    <property type="entry name" value="SANT/Myb"/>
</dbReference>
<comment type="subcellular location">
    <subcellularLocation>
        <location evidence="1">Nucleus</location>
    </subcellularLocation>
</comment>
<dbReference type="InterPro" id="IPR017884">
    <property type="entry name" value="SANT_dom"/>
</dbReference>
<keyword evidence="2" id="KW-0805">Transcription regulation</keyword>
<dbReference type="FunFam" id="1.10.10.60:FF:000009">
    <property type="entry name" value="transcription factor MYB1R1"/>
    <property type="match status" value="1"/>
</dbReference>
<dbReference type="GO" id="GO:0009723">
    <property type="term" value="P:response to ethylene"/>
    <property type="evidence" value="ECO:0007669"/>
    <property type="project" value="TreeGrafter"/>
</dbReference>
<feature type="domain" description="SANT" evidence="8">
    <location>
        <begin position="100"/>
        <end position="148"/>
    </location>
</feature>
<evidence type="ECO:0000256" key="1">
    <source>
        <dbReference type="ARBA" id="ARBA00004123"/>
    </source>
</evidence>
<accession>A0A0D9X4E1</accession>
<evidence type="ECO:0000256" key="3">
    <source>
        <dbReference type="ARBA" id="ARBA00023125"/>
    </source>
</evidence>
<feature type="compositionally biased region" description="Polar residues" evidence="6">
    <location>
        <begin position="315"/>
        <end position="328"/>
    </location>
</feature>
<dbReference type="InterPro" id="IPR006447">
    <property type="entry name" value="Myb_dom_plants"/>
</dbReference>
<reference evidence="11" key="2">
    <citation type="submission" date="2013-12" db="EMBL/GenBank/DDBJ databases">
        <authorList>
            <person name="Yu Y."/>
            <person name="Lee S."/>
            <person name="de Baynast K."/>
            <person name="Wissotski M."/>
            <person name="Liu L."/>
            <person name="Talag J."/>
            <person name="Goicoechea J."/>
            <person name="Angelova A."/>
            <person name="Jetty R."/>
            <person name="Kudrna D."/>
            <person name="Golser W."/>
            <person name="Rivera L."/>
            <person name="Zhang J."/>
            <person name="Wing R."/>
        </authorList>
    </citation>
    <scope>NUCLEOTIDE SEQUENCE</scope>
</reference>
<dbReference type="Gene3D" id="1.10.10.60">
    <property type="entry name" value="Homeodomain-like"/>
    <property type="match status" value="1"/>
</dbReference>